<gene>
    <name evidence="3" type="ORF">IWW36_002405</name>
</gene>
<feature type="region of interest" description="Disordered" evidence="1">
    <location>
        <begin position="817"/>
        <end position="881"/>
    </location>
</feature>
<sequence>MDSSKGTRTVDERQAFRIDVCGHQYSLPSDQMAPALLDSQLRQLAQPFAQTLCTLSVDVAPVVAEAVEAHLDAAPHSPIMATPQTRRQRRRTGTPGRAPTLRKRISLMTNVAMAERQQLAASFLDLCDGQRAVLDAPVSAINDTFALLGAELRDALREAATSTGVATQQLARAFAAAAAEGGRKRRSDSDGVVEFAASPYALDAEADSADSQAADSLVGIFTTREDAAEPFSTGLVEYLIAGMNRHARTRPDVRYGWALVLTCGTARFCLMESDAIHVTSELDLGTREGRRTFAEMFVGLSLSEAWRLGADPTMRWRPDIERWEIECPADVCDPRAGPDDLPRAGAKRLRRSARFAPPATALTLYAQHTPLFTADSFFGRFTRCFAASRSPEGEVDLVLKDSWQLMLDAPDTEDEIAVLDRIRTKMDAADSAAVFPRLLCGGTVRIDTSDAAAARDTSLLVLDDLDTYPRWTVPHGLRKQSAEAGPVPPLRRLHRRMVSGPIGQQLQSLETEHDVVAVLADAMLSHAEILRHAGILHRDISLNNIVAVRSGNCLRGMLIDFDHGVDATADRNRTLPGNVGTGPFMSIANLEGLDVPRTAVDDWESLICLLFCLAAKSAEARDEMGHIFAHVNAHGTADVKREMFQSSAALDSVIARFLNPSYQVLIRLIRMLHAAIFMHTRCQGTAQISLRGNRQVDPIQRRVQYADEIHARCQSVLAAVAAESRSVSSLSDHMAAISHQCCDLKRGACPAPAQPCESAESLSTLLEASAEQSCSPPPPHLCTRSTSDTLTDAKSLDLRQITKAQLKQLLEEEELAMRKRKAKGEQEDSPRTKRRKMIHGQAASPSALSSSRALSFVFPESAHLPPLPPVDISTKRKRVSS</sequence>
<dbReference type="InterPro" id="IPR040976">
    <property type="entry name" value="Pkinase_fungal"/>
</dbReference>
<comment type="caution">
    <text evidence="3">The sequence shown here is derived from an EMBL/GenBank/DDBJ whole genome shotgun (WGS) entry which is preliminary data.</text>
</comment>
<dbReference type="SUPFAM" id="SSF56112">
    <property type="entry name" value="Protein kinase-like (PK-like)"/>
    <property type="match status" value="1"/>
</dbReference>
<dbReference type="PANTHER" id="PTHR38248">
    <property type="entry name" value="FUNK1 6"/>
    <property type="match status" value="1"/>
</dbReference>
<dbReference type="PANTHER" id="PTHR38248:SF2">
    <property type="entry name" value="FUNK1 11"/>
    <property type="match status" value="1"/>
</dbReference>
<protein>
    <recommendedName>
        <fullName evidence="2">Fungal-type protein kinase domain-containing protein</fullName>
    </recommendedName>
</protein>
<reference evidence="3" key="1">
    <citation type="submission" date="2022-07" db="EMBL/GenBank/DDBJ databases">
        <title>Phylogenomic reconstructions and comparative analyses of Kickxellomycotina fungi.</title>
        <authorList>
            <person name="Reynolds N.K."/>
            <person name="Stajich J.E."/>
            <person name="Barry K."/>
            <person name="Grigoriev I.V."/>
            <person name="Crous P."/>
            <person name="Smith M.E."/>
        </authorList>
    </citation>
    <scope>NUCLEOTIDE SEQUENCE</scope>
    <source>
        <strain evidence="3">NRRL 1566</strain>
    </source>
</reference>
<keyword evidence="4" id="KW-1185">Reference proteome</keyword>
<dbReference type="EMBL" id="JANBUW010000061">
    <property type="protein sequence ID" value="KAJ2849739.1"/>
    <property type="molecule type" value="Genomic_DNA"/>
</dbReference>
<feature type="domain" description="Fungal-type protein kinase" evidence="2">
    <location>
        <begin position="287"/>
        <end position="611"/>
    </location>
</feature>
<dbReference type="Proteomes" id="UP001139887">
    <property type="component" value="Unassembled WGS sequence"/>
</dbReference>
<evidence type="ECO:0000259" key="2">
    <source>
        <dbReference type="Pfam" id="PF17667"/>
    </source>
</evidence>
<dbReference type="Pfam" id="PF17667">
    <property type="entry name" value="Pkinase_fungal"/>
    <property type="match status" value="1"/>
</dbReference>
<dbReference type="OrthoDB" id="2747778at2759"/>
<organism evidence="3 4">
    <name type="scientific">Coemansia brasiliensis</name>
    <dbReference type="NCBI Taxonomy" id="2650707"/>
    <lineage>
        <taxon>Eukaryota</taxon>
        <taxon>Fungi</taxon>
        <taxon>Fungi incertae sedis</taxon>
        <taxon>Zoopagomycota</taxon>
        <taxon>Kickxellomycotina</taxon>
        <taxon>Kickxellomycetes</taxon>
        <taxon>Kickxellales</taxon>
        <taxon>Kickxellaceae</taxon>
        <taxon>Coemansia</taxon>
    </lineage>
</organism>
<dbReference type="AlphaFoldDB" id="A0A9W8M0N5"/>
<dbReference type="InterPro" id="IPR011009">
    <property type="entry name" value="Kinase-like_dom_sf"/>
</dbReference>
<feature type="region of interest" description="Disordered" evidence="1">
    <location>
        <begin position="768"/>
        <end position="788"/>
    </location>
</feature>
<evidence type="ECO:0000313" key="4">
    <source>
        <dbReference type="Proteomes" id="UP001139887"/>
    </source>
</evidence>
<evidence type="ECO:0000313" key="3">
    <source>
        <dbReference type="EMBL" id="KAJ2849739.1"/>
    </source>
</evidence>
<accession>A0A9W8M0N5</accession>
<proteinExistence type="predicted"/>
<name>A0A9W8M0N5_9FUNG</name>
<evidence type="ECO:0000256" key="1">
    <source>
        <dbReference type="SAM" id="MobiDB-lite"/>
    </source>
</evidence>
<feature type="compositionally biased region" description="Low complexity" evidence="1">
    <location>
        <begin position="842"/>
        <end position="855"/>
    </location>
</feature>
<dbReference type="Gene3D" id="1.10.510.10">
    <property type="entry name" value="Transferase(Phosphotransferase) domain 1"/>
    <property type="match status" value="1"/>
</dbReference>